<dbReference type="HOGENOM" id="CLU_624857_0_0_1"/>
<accession>Q245F8</accession>
<dbReference type="KEGG" id="tet:TTHERM_00732530"/>
<evidence type="ECO:0000256" key="2">
    <source>
        <dbReference type="SAM" id="MobiDB-lite"/>
    </source>
</evidence>
<evidence type="ECO:0000313" key="4">
    <source>
        <dbReference type="Proteomes" id="UP000009168"/>
    </source>
</evidence>
<gene>
    <name evidence="3" type="ORF">TTHERM_00732530</name>
</gene>
<organism evidence="3 4">
    <name type="scientific">Tetrahymena thermophila (strain SB210)</name>
    <dbReference type="NCBI Taxonomy" id="312017"/>
    <lineage>
        <taxon>Eukaryota</taxon>
        <taxon>Sar</taxon>
        <taxon>Alveolata</taxon>
        <taxon>Ciliophora</taxon>
        <taxon>Intramacronucleata</taxon>
        <taxon>Oligohymenophorea</taxon>
        <taxon>Hymenostomatida</taxon>
        <taxon>Tetrahymenina</taxon>
        <taxon>Tetrahymenidae</taxon>
        <taxon>Tetrahymena</taxon>
    </lineage>
</organism>
<proteinExistence type="predicted"/>
<name>Q245F8_TETTS</name>
<dbReference type="RefSeq" id="XP_001023651.2">
    <property type="nucleotide sequence ID" value="XM_001023651.3"/>
</dbReference>
<dbReference type="EMBL" id="GG662485">
    <property type="protein sequence ID" value="EAS03406.2"/>
    <property type="molecule type" value="Genomic_DNA"/>
</dbReference>
<dbReference type="InParanoid" id="Q245F8"/>
<sequence length="398" mass="44751">MSIVKLDLRQQNSIAQNQNPCQKQVPAPLVKIDLTPEKQAERKSDHLSSNYCSTNSTNSASSSNTQGHISPSSSIVLTAANQPNIGSCTQLNCRNQANSIANFINSPFSIGSSPTQKNSNSQLQITPQSSTIQQVSTNNNSAAQVNLPHNLGSLSNVNNQNQRNCQQQERKISQNSTEVSNDESSSNIQLLQLKLQQQVQENNELKEQLLKEKSKTKMIITENLTMQEELRKAQQRLKEYEQLNMMRQSQALSQRASWMRTSPNKKVFTPINSSNTRGGFVNHASKAIPSEFSAEFSYEKQNSLIVDSQAKQNLHQNQLSQHSILDILHNLNGEEESFYTDRQNKDIIVNDKVQSVKISQFSKSKTTSINQQIRRRSNLTPSFNRLDAINYIPKKTFS</sequence>
<keyword evidence="1" id="KW-0175">Coiled coil</keyword>
<evidence type="ECO:0000313" key="3">
    <source>
        <dbReference type="EMBL" id="EAS03406.2"/>
    </source>
</evidence>
<feature type="coiled-coil region" evidence="1">
    <location>
        <begin position="188"/>
        <end position="250"/>
    </location>
</feature>
<dbReference type="GeneID" id="7847070"/>
<feature type="compositionally biased region" description="Low complexity" evidence="2">
    <location>
        <begin position="48"/>
        <end position="65"/>
    </location>
</feature>
<feature type="compositionally biased region" description="Low complexity" evidence="2">
    <location>
        <begin position="156"/>
        <end position="167"/>
    </location>
</feature>
<dbReference type="AlphaFoldDB" id="Q245F8"/>
<feature type="compositionally biased region" description="Polar residues" evidence="2">
    <location>
        <begin position="111"/>
        <end position="144"/>
    </location>
</feature>
<evidence type="ECO:0000256" key="1">
    <source>
        <dbReference type="SAM" id="Coils"/>
    </source>
</evidence>
<reference evidence="4" key="1">
    <citation type="journal article" date="2006" name="PLoS Biol.">
        <title>Macronuclear genome sequence of the ciliate Tetrahymena thermophila, a model eukaryote.</title>
        <authorList>
            <person name="Eisen J.A."/>
            <person name="Coyne R.S."/>
            <person name="Wu M."/>
            <person name="Wu D."/>
            <person name="Thiagarajan M."/>
            <person name="Wortman J.R."/>
            <person name="Badger J.H."/>
            <person name="Ren Q."/>
            <person name="Amedeo P."/>
            <person name="Jones K.M."/>
            <person name="Tallon L.J."/>
            <person name="Delcher A.L."/>
            <person name="Salzberg S.L."/>
            <person name="Silva J.C."/>
            <person name="Haas B.J."/>
            <person name="Majoros W.H."/>
            <person name="Farzad M."/>
            <person name="Carlton J.M."/>
            <person name="Smith R.K. Jr."/>
            <person name="Garg J."/>
            <person name="Pearlman R.E."/>
            <person name="Karrer K.M."/>
            <person name="Sun L."/>
            <person name="Manning G."/>
            <person name="Elde N.C."/>
            <person name="Turkewitz A.P."/>
            <person name="Asai D.J."/>
            <person name="Wilkes D.E."/>
            <person name="Wang Y."/>
            <person name="Cai H."/>
            <person name="Collins K."/>
            <person name="Stewart B.A."/>
            <person name="Lee S.R."/>
            <person name="Wilamowska K."/>
            <person name="Weinberg Z."/>
            <person name="Ruzzo W.L."/>
            <person name="Wloga D."/>
            <person name="Gaertig J."/>
            <person name="Frankel J."/>
            <person name="Tsao C.-C."/>
            <person name="Gorovsky M.A."/>
            <person name="Keeling P.J."/>
            <person name="Waller R.F."/>
            <person name="Patron N.J."/>
            <person name="Cherry J.M."/>
            <person name="Stover N.A."/>
            <person name="Krieger C.J."/>
            <person name="del Toro C."/>
            <person name="Ryder H.F."/>
            <person name="Williamson S.C."/>
            <person name="Barbeau R.A."/>
            <person name="Hamilton E.P."/>
            <person name="Orias E."/>
        </authorList>
    </citation>
    <scope>NUCLEOTIDE SEQUENCE [LARGE SCALE GENOMIC DNA]</scope>
    <source>
        <strain evidence="4">SB210</strain>
    </source>
</reference>
<keyword evidence="4" id="KW-1185">Reference proteome</keyword>
<dbReference type="Proteomes" id="UP000009168">
    <property type="component" value="Unassembled WGS sequence"/>
</dbReference>
<feature type="region of interest" description="Disordered" evidence="2">
    <location>
        <begin position="38"/>
        <end position="70"/>
    </location>
</feature>
<protein>
    <submittedName>
        <fullName evidence="3">Uncharacterized protein</fullName>
    </submittedName>
</protein>
<feature type="compositionally biased region" description="Polar residues" evidence="2">
    <location>
        <begin position="173"/>
        <end position="184"/>
    </location>
</feature>
<feature type="region of interest" description="Disordered" evidence="2">
    <location>
        <begin position="111"/>
        <end position="184"/>
    </location>
</feature>